<gene>
    <name evidence="6" type="ORF">OIDMADRAFT_61774</name>
</gene>
<keyword evidence="2" id="KW-0479">Metal-binding</keyword>
<dbReference type="OrthoDB" id="5320223at2759"/>
<dbReference type="GO" id="GO:0016846">
    <property type="term" value="F:carbon-sulfur lyase activity"/>
    <property type="evidence" value="ECO:0007669"/>
    <property type="project" value="InterPro"/>
</dbReference>
<dbReference type="InParanoid" id="A0A0C3CU91"/>
<dbReference type="PROSITE" id="PS51891">
    <property type="entry name" value="CENP_V_GFA"/>
    <property type="match status" value="1"/>
</dbReference>
<evidence type="ECO:0000256" key="1">
    <source>
        <dbReference type="ARBA" id="ARBA00005495"/>
    </source>
</evidence>
<dbReference type="SUPFAM" id="SSF51316">
    <property type="entry name" value="Mss4-like"/>
    <property type="match status" value="1"/>
</dbReference>
<dbReference type="Gene3D" id="2.170.150.70">
    <property type="match status" value="1"/>
</dbReference>
<accession>A0A0C3CU91</accession>
<sequence>MHFSFAALLLLQSLAHAQSAPSSLQVVTVGENEKLRYSPESITAAVGSQVEFQFYGPTHSVVQGSFDEPCSAYKNGTGFFAGFMTNGTGPNPTTFTITINDTNPIWYFCLFPGHCQAGMVGVINPPSNTSETLAIFRANAADTSKSTSPAQQQGGLFGPFVAAANSGATPSAPAASSTAAITSASSAVSSASAKPSTITSGSSQMRIEFAALGGIAIAAAALMIKLFSQTHHRSYKMAITGHCLCKAVTYSIDAENPNAVAYDHCDDCQRYTALFAIFPKDKVSIMGPTKSFVIKGGSGLDVSRTFCSECGSGIAQSPNAAPDIIAMNGGGLESAFKKTLKPDTEFWTDSKLPFCSENLTHAFARMPPPQ</sequence>
<evidence type="ECO:0000256" key="4">
    <source>
        <dbReference type="SAM" id="SignalP"/>
    </source>
</evidence>
<comment type="similarity">
    <text evidence="1">Belongs to the Gfa family.</text>
</comment>
<dbReference type="InterPro" id="IPR011057">
    <property type="entry name" value="Mss4-like_sf"/>
</dbReference>
<evidence type="ECO:0000313" key="6">
    <source>
        <dbReference type="EMBL" id="KIM93277.1"/>
    </source>
</evidence>
<dbReference type="GO" id="GO:0046872">
    <property type="term" value="F:metal ion binding"/>
    <property type="evidence" value="ECO:0007669"/>
    <property type="project" value="UniProtKB-KW"/>
</dbReference>
<protein>
    <recommendedName>
        <fullName evidence="5">CENP-V/GFA domain-containing protein</fullName>
    </recommendedName>
</protein>
<dbReference type="PANTHER" id="PTHR34883:SF15">
    <property type="entry name" value="EXTRACELLULAR SERINE-RICH PROTEIN"/>
    <property type="match status" value="1"/>
</dbReference>
<reference evidence="7" key="2">
    <citation type="submission" date="2015-01" db="EMBL/GenBank/DDBJ databases">
        <title>Evolutionary Origins and Diversification of the Mycorrhizal Mutualists.</title>
        <authorList>
            <consortium name="DOE Joint Genome Institute"/>
            <consortium name="Mycorrhizal Genomics Consortium"/>
            <person name="Kohler A."/>
            <person name="Kuo A."/>
            <person name="Nagy L.G."/>
            <person name="Floudas D."/>
            <person name="Copeland A."/>
            <person name="Barry K.W."/>
            <person name="Cichocki N."/>
            <person name="Veneault-Fourrey C."/>
            <person name="LaButti K."/>
            <person name="Lindquist E.A."/>
            <person name="Lipzen A."/>
            <person name="Lundell T."/>
            <person name="Morin E."/>
            <person name="Murat C."/>
            <person name="Riley R."/>
            <person name="Ohm R."/>
            <person name="Sun H."/>
            <person name="Tunlid A."/>
            <person name="Henrissat B."/>
            <person name="Grigoriev I.V."/>
            <person name="Hibbett D.S."/>
            <person name="Martin F."/>
        </authorList>
    </citation>
    <scope>NUCLEOTIDE SEQUENCE [LARGE SCALE GENOMIC DNA]</scope>
    <source>
        <strain evidence="7">Zn</strain>
    </source>
</reference>
<evidence type="ECO:0000259" key="5">
    <source>
        <dbReference type="PROSITE" id="PS51891"/>
    </source>
</evidence>
<evidence type="ECO:0000256" key="3">
    <source>
        <dbReference type="ARBA" id="ARBA00022833"/>
    </source>
</evidence>
<evidence type="ECO:0000256" key="2">
    <source>
        <dbReference type="ARBA" id="ARBA00022723"/>
    </source>
</evidence>
<dbReference type="Gene3D" id="2.60.40.420">
    <property type="entry name" value="Cupredoxins - blue copper proteins"/>
    <property type="match status" value="1"/>
</dbReference>
<organism evidence="6 7">
    <name type="scientific">Oidiodendron maius (strain Zn)</name>
    <dbReference type="NCBI Taxonomy" id="913774"/>
    <lineage>
        <taxon>Eukaryota</taxon>
        <taxon>Fungi</taxon>
        <taxon>Dikarya</taxon>
        <taxon>Ascomycota</taxon>
        <taxon>Pezizomycotina</taxon>
        <taxon>Leotiomycetes</taxon>
        <taxon>Leotiomycetes incertae sedis</taxon>
        <taxon>Myxotrichaceae</taxon>
        <taxon>Oidiodendron</taxon>
    </lineage>
</organism>
<dbReference type="EMBL" id="KN832897">
    <property type="protein sequence ID" value="KIM93277.1"/>
    <property type="molecule type" value="Genomic_DNA"/>
</dbReference>
<dbReference type="Proteomes" id="UP000054321">
    <property type="component" value="Unassembled WGS sequence"/>
</dbReference>
<reference evidence="6 7" key="1">
    <citation type="submission" date="2014-04" db="EMBL/GenBank/DDBJ databases">
        <authorList>
            <consortium name="DOE Joint Genome Institute"/>
            <person name="Kuo A."/>
            <person name="Martino E."/>
            <person name="Perotto S."/>
            <person name="Kohler A."/>
            <person name="Nagy L.G."/>
            <person name="Floudas D."/>
            <person name="Copeland A."/>
            <person name="Barry K.W."/>
            <person name="Cichocki N."/>
            <person name="Veneault-Fourrey C."/>
            <person name="LaButti K."/>
            <person name="Lindquist E.A."/>
            <person name="Lipzen A."/>
            <person name="Lundell T."/>
            <person name="Morin E."/>
            <person name="Murat C."/>
            <person name="Sun H."/>
            <person name="Tunlid A."/>
            <person name="Henrissat B."/>
            <person name="Grigoriev I.V."/>
            <person name="Hibbett D.S."/>
            <person name="Martin F."/>
            <person name="Nordberg H.P."/>
            <person name="Cantor M.N."/>
            <person name="Hua S.X."/>
        </authorList>
    </citation>
    <scope>NUCLEOTIDE SEQUENCE [LARGE SCALE GENOMIC DNA]</scope>
    <source>
        <strain evidence="6 7">Zn</strain>
    </source>
</reference>
<feature type="chain" id="PRO_5002163033" description="CENP-V/GFA domain-containing protein" evidence="4">
    <location>
        <begin position="18"/>
        <end position="370"/>
    </location>
</feature>
<dbReference type="SUPFAM" id="SSF49503">
    <property type="entry name" value="Cupredoxins"/>
    <property type="match status" value="1"/>
</dbReference>
<keyword evidence="4" id="KW-0732">Signal</keyword>
<evidence type="ECO:0000313" key="7">
    <source>
        <dbReference type="Proteomes" id="UP000054321"/>
    </source>
</evidence>
<dbReference type="InterPro" id="IPR006913">
    <property type="entry name" value="CENP-V/GFA"/>
</dbReference>
<dbReference type="STRING" id="913774.A0A0C3CU91"/>
<proteinExistence type="inferred from homology"/>
<dbReference type="PANTHER" id="PTHR34883">
    <property type="entry name" value="SERINE-RICH PROTEIN, PUTATIVE-RELATED-RELATED"/>
    <property type="match status" value="1"/>
</dbReference>
<keyword evidence="7" id="KW-1185">Reference proteome</keyword>
<feature type="signal peptide" evidence="4">
    <location>
        <begin position="1"/>
        <end position="17"/>
    </location>
</feature>
<dbReference type="HOGENOM" id="CLU_748214_0_0_1"/>
<dbReference type="AlphaFoldDB" id="A0A0C3CU91"/>
<dbReference type="CDD" id="cd00920">
    <property type="entry name" value="Cupredoxin"/>
    <property type="match status" value="1"/>
</dbReference>
<name>A0A0C3CU91_OIDMZ</name>
<keyword evidence="3" id="KW-0862">Zinc</keyword>
<dbReference type="Pfam" id="PF04828">
    <property type="entry name" value="GFA"/>
    <property type="match status" value="1"/>
</dbReference>
<dbReference type="InterPro" id="IPR008972">
    <property type="entry name" value="Cupredoxin"/>
</dbReference>
<feature type="domain" description="CENP-V/GFA" evidence="5">
    <location>
        <begin position="239"/>
        <end position="348"/>
    </location>
</feature>
<dbReference type="InterPro" id="IPR052953">
    <property type="entry name" value="Ser-rich/MCO-related"/>
</dbReference>